<name>A0A2Z5G4Z1_9BACT</name>
<dbReference type="Pfam" id="PF00480">
    <property type="entry name" value="ROK"/>
    <property type="match status" value="1"/>
</dbReference>
<dbReference type="InterPro" id="IPR000600">
    <property type="entry name" value="ROK"/>
</dbReference>
<evidence type="ECO:0000313" key="2">
    <source>
        <dbReference type="EMBL" id="AXC14158.1"/>
    </source>
</evidence>
<reference evidence="2 3" key="1">
    <citation type="journal article" date="2018" name="Front. Microbiol.">
        <title>Hydrolytic Capabilities as a Key to Environmental Success: Chitinolytic and Cellulolytic Acidobacteria From Acidic Sub-arctic Soils and Boreal Peatlands.</title>
        <authorList>
            <person name="Belova S.E."/>
            <person name="Ravin N.V."/>
            <person name="Pankratov T.A."/>
            <person name="Rakitin A.L."/>
            <person name="Ivanova A.A."/>
            <person name="Beletsky A.V."/>
            <person name="Mardanov A.V."/>
            <person name="Sinninghe Damste J.S."/>
            <person name="Dedysh S.N."/>
        </authorList>
    </citation>
    <scope>NUCLEOTIDE SEQUENCE [LARGE SCALE GENOMIC DNA]</scope>
    <source>
        <strain evidence="2 3">SBC82</strain>
    </source>
</reference>
<dbReference type="AlphaFoldDB" id="A0A2Z5G4Z1"/>
<dbReference type="SUPFAM" id="SSF53067">
    <property type="entry name" value="Actin-like ATPase domain"/>
    <property type="match status" value="1"/>
</dbReference>
<gene>
    <name evidence="2" type="ORF">ACPOL_4896</name>
</gene>
<keyword evidence="3" id="KW-1185">Reference proteome</keyword>
<evidence type="ECO:0000256" key="1">
    <source>
        <dbReference type="ARBA" id="ARBA00006479"/>
    </source>
</evidence>
<dbReference type="Gene3D" id="3.30.420.40">
    <property type="match status" value="2"/>
</dbReference>
<dbReference type="PANTHER" id="PTHR18964:SF149">
    <property type="entry name" value="BIFUNCTIONAL UDP-N-ACETYLGLUCOSAMINE 2-EPIMERASE_N-ACETYLMANNOSAMINE KINASE"/>
    <property type="match status" value="1"/>
</dbReference>
<accession>A0A2Z5G4Z1</accession>
<protein>
    <submittedName>
        <fullName evidence="2">Xylose-responsive transcription regulator, ROK family</fullName>
    </submittedName>
</protein>
<comment type="similarity">
    <text evidence="1">Belongs to the ROK (NagC/XylR) family.</text>
</comment>
<proteinExistence type="inferred from homology"/>
<organism evidence="2 3">
    <name type="scientific">Acidisarcina polymorpha</name>
    <dbReference type="NCBI Taxonomy" id="2211140"/>
    <lineage>
        <taxon>Bacteria</taxon>
        <taxon>Pseudomonadati</taxon>
        <taxon>Acidobacteriota</taxon>
        <taxon>Terriglobia</taxon>
        <taxon>Terriglobales</taxon>
        <taxon>Acidobacteriaceae</taxon>
        <taxon>Acidisarcina</taxon>
    </lineage>
</organism>
<evidence type="ECO:0000313" key="3">
    <source>
        <dbReference type="Proteomes" id="UP000253606"/>
    </source>
</evidence>
<sequence length="310" mass="31737">MNPGPMSEAAAVIAIDIGGGSTKLALVNRKGAISGWHSFKTVASSGAALLERVVAASRRLQTQAEQPIAGISAAVAGFVTPQGELEYNPNLPWLERIPIAAILAGELGLDVLVDADSNAACVAEYIYGRGRGSERFLCLTGGTGLGVGMMVEGKLLRIAHGCMGDAGHVIVSPEGPACSCGGHGCAEAMLSTAVLAKRYAEIIGCKDAGFRAIVEDAQSNKPAALELLKEAGYWLGIASASLANIFFPDRIAVAGGLSQAGDALMISAQASFRSHGGQLPLTKASLVRSTTGEHATLLGAAASFFHPELL</sequence>
<dbReference type="KEGG" id="abas:ACPOL_4896"/>
<dbReference type="Proteomes" id="UP000253606">
    <property type="component" value="Chromosome"/>
</dbReference>
<dbReference type="EMBL" id="CP030840">
    <property type="protein sequence ID" value="AXC14158.1"/>
    <property type="molecule type" value="Genomic_DNA"/>
</dbReference>
<dbReference type="InterPro" id="IPR043129">
    <property type="entry name" value="ATPase_NBD"/>
</dbReference>
<dbReference type="PANTHER" id="PTHR18964">
    <property type="entry name" value="ROK (REPRESSOR, ORF, KINASE) FAMILY"/>
    <property type="match status" value="1"/>
</dbReference>